<reference evidence="2 3" key="2">
    <citation type="journal article" date="2012" name="Open Biol.">
        <title>Characteristics of nucleosomes and linker DNA regions on the genome of the basidiomycete Mixia osmundae revealed by mono- and dinucleosome mapping.</title>
        <authorList>
            <person name="Nishida H."/>
            <person name="Kondo S."/>
            <person name="Matsumoto T."/>
            <person name="Suzuki Y."/>
            <person name="Yoshikawa H."/>
            <person name="Taylor T.D."/>
            <person name="Sugiyama J."/>
        </authorList>
    </citation>
    <scope>NUCLEOTIDE SEQUENCE [LARGE SCALE GENOMIC DNA]</scope>
    <source>
        <strain evidence="3">CBS 9802 / IAM 14324 / JCM 22182 / KY 12970</strain>
    </source>
</reference>
<feature type="region of interest" description="Disordered" evidence="1">
    <location>
        <begin position="30"/>
        <end position="70"/>
    </location>
</feature>
<dbReference type="eggNOG" id="ENOG502S81B">
    <property type="taxonomic scope" value="Eukaryota"/>
</dbReference>
<dbReference type="OMA" id="YAYNIRI"/>
<dbReference type="PANTHER" id="PTHR28158">
    <property type="entry name" value="37S RIBOSOMAL PROTEIN S35, MITOCHONDRIAL"/>
    <property type="match status" value="1"/>
</dbReference>
<dbReference type="RefSeq" id="XP_014566877.1">
    <property type="nucleotide sequence ID" value="XM_014711391.1"/>
</dbReference>
<feature type="compositionally biased region" description="Low complexity" evidence="1">
    <location>
        <begin position="32"/>
        <end position="48"/>
    </location>
</feature>
<dbReference type="HOGENOM" id="CLU_842498_0_0_1"/>
<dbReference type="EMBL" id="BABT02000067">
    <property type="protein sequence ID" value="GAA95886.1"/>
    <property type="molecule type" value="Genomic_DNA"/>
</dbReference>
<dbReference type="GO" id="GO:0005763">
    <property type="term" value="C:mitochondrial small ribosomal subunit"/>
    <property type="evidence" value="ECO:0007669"/>
    <property type="project" value="TreeGrafter"/>
</dbReference>
<dbReference type="GO" id="GO:0003735">
    <property type="term" value="F:structural constituent of ribosome"/>
    <property type="evidence" value="ECO:0007669"/>
    <property type="project" value="TreeGrafter"/>
</dbReference>
<dbReference type="AlphaFoldDB" id="G7DZ76"/>
<reference evidence="2 3" key="1">
    <citation type="journal article" date="2011" name="J. Gen. Appl. Microbiol.">
        <title>Draft genome sequencing of the enigmatic basidiomycete Mixia osmundae.</title>
        <authorList>
            <person name="Nishida H."/>
            <person name="Nagatsuka Y."/>
            <person name="Sugiyama J."/>
        </authorList>
    </citation>
    <scope>NUCLEOTIDE SEQUENCE [LARGE SCALE GENOMIC DNA]</scope>
    <source>
        <strain evidence="3">CBS 9802 / IAM 14324 / JCM 22182 / KY 12970</strain>
    </source>
</reference>
<dbReference type="Proteomes" id="UP000009131">
    <property type="component" value="Unassembled WGS sequence"/>
</dbReference>
<accession>G7DZ76</accession>
<evidence type="ECO:0000256" key="1">
    <source>
        <dbReference type="SAM" id="MobiDB-lite"/>
    </source>
</evidence>
<dbReference type="Pfam" id="PF12298">
    <property type="entry name" value="Bot1p"/>
    <property type="match status" value="1"/>
</dbReference>
<dbReference type="InterPro" id="IPR021036">
    <property type="entry name" value="Ribosomal_mS45"/>
</dbReference>
<gene>
    <name evidence="2" type="primary">Mo02544</name>
    <name evidence="2" type="ORF">E5Q_02544</name>
</gene>
<name>G7DZ76_MIXOS</name>
<keyword evidence="3" id="KW-1185">Reference proteome</keyword>
<proteinExistence type="predicted"/>
<dbReference type="InParanoid" id="G7DZ76"/>
<protein>
    <submittedName>
        <fullName evidence="2">Uncharacterized protein</fullName>
    </submittedName>
</protein>
<dbReference type="GO" id="GO:0032543">
    <property type="term" value="P:mitochondrial translation"/>
    <property type="evidence" value="ECO:0007669"/>
    <property type="project" value="TreeGrafter"/>
</dbReference>
<dbReference type="PANTHER" id="PTHR28158:SF1">
    <property type="entry name" value="SMALL RIBOSOMAL SUBUNIT PROTEIN MS45"/>
    <property type="match status" value="1"/>
</dbReference>
<organism evidence="2 3">
    <name type="scientific">Mixia osmundae (strain CBS 9802 / IAM 14324 / JCM 22182 / KY 12970)</name>
    <dbReference type="NCBI Taxonomy" id="764103"/>
    <lineage>
        <taxon>Eukaryota</taxon>
        <taxon>Fungi</taxon>
        <taxon>Dikarya</taxon>
        <taxon>Basidiomycota</taxon>
        <taxon>Pucciniomycotina</taxon>
        <taxon>Mixiomycetes</taxon>
        <taxon>Mixiales</taxon>
        <taxon>Mixiaceae</taxon>
        <taxon>Mixia</taxon>
    </lineage>
</organism>
<comment type="caution">
    <text evidence="2">The sequence shown here is derived from an EMBL/GenBank/DDBJ whole genome shotgun (WGS) entry which is preliminary data.</text>
</comment>
<evidence type="ECO:0000313" key="3">
    <source>
        <dbReference type="Proteomes" id="UP000009131"/>
    </source>
</evidence>
<sequence>MSRLARASRPVSRGCAACEFSTSAFVRAVPPSTSASADGSSSSTTARSEQVGGSSSAVGTGRKKNNAQPALTNYAKWLRTDGIQFKRPRTDGQPNWIGSSPFPGNPSFRPATPLSELTKNRIFVSFQNKLRQNLQRDRPLSELAIVRELANRHQIAMDRVKAVIRLKALSLEFKQNGLPLQTTFRDGMELALGVRANQSTAITEPVEGNVERRAGRHQVFEMYDEEAGDGAILLKIQEEKAKRRANADALRASGILEGKPLAVVEPVRPGRPRLSVLDITGTPKGRTLEQTYRNLPKANKQRIVQ</sequence>
<dbReference type="OrthoDB" id="10052321at2759"/>
<evidence type="ECO:0000313" key="2">
    <source>
        <dbReference type="EMBL" id="GAA95886.1"/>
    </source>
</evidence>